<dbReference type="InterPro" id="IPR029058">
    <property type="entry name" value="AB_hydrolase_fold"/>
</dbReference>
<sequence>MVMLLEDIVESVELWLKLIRKKPQPYVDPDLDPVLLVPGIAGSILKAVDDKGREERVWVRILSADYKCRTKLWSLFDPSTGKTVSLDPKSNISVPEDRDGLYAIDILDPDLVFVVSYSCFSHVGLFSLPFDLAFLFDELRLQFFPQVIGRDCVYYFHDMIVEMIKWGFQEGKTLFGFGYDFRQSNRYLPIFEKYVKSWIAIAAPFQGAPGYVTSTFVNGMSFVEGWEQNFFISKWSMHQLV</sequence>
<evidence type="ECO:0000313" key="2">
    <source>
        <dbReference type="Proteomes" id="UP000626092"/>
    </source>
</evidence>
<dbReference type="Proteomes" id="UP000626092">
    <property type="component" value="Unassembled WGS sequence"/>
</dbReference>
<proteinExistence type="predicted"/>
<accession>A0A834L7M9</accession>
<keyword evidence="2" id="KW-1185">Reference proteome</keyword>
<reference evidence="1" key="1">
    <citation type="submission" date="2019-11" db="EMBL/GenBank/DDBJ databases">
        <authorList>
            <person name="Liu Y."/>
            <person name="Hou J."/>
            <person name="Li T.-Q."/>
            <person name="Guan C.-H."/>
            <person name="Wu X."/>
            <person name="Wu H.-Z."/>
            <person name="Ling F."/>
            <person name="Zhang R."/>
            <person name="Shi X.-G."/>
            <person name="Ren J.-P."/>
            <person name="Chen E.-F."/>
            <person name="Sun J.-M."/>
        </authorList>
    </citation>
    <scope>NUCLEOTIDE SEQUENCE</scope>
    <source>
        <strain evidence="1">Adult_tree_wgs_1</strain>
        <tissue evidence="1">Leaves</tissue>
    </source>
</reference>
<organism evidence="1 2">
    <name type="scientific">Rhododendron simsii</name>
    <name type="common">Sims's rhododendron</name>
    <dbReference type="NCBI Taxonomy" id="118357"/>
    <lineage>
        <taxon>Eukaryota</taxon>
        <taxon>Viridiplantae</taxon>
        <taxon>Streptophyta</taxon>
        <taxon>Embryophyta</taxon>
        <taxon>Tracheophyta</taxon>
        <taxon>Spermatophyta</taxon>
        <taxon>Magnoliopsida</taxon>
        <taxon>eudicotyledons</taxon>
        <taxon>Gunneridae</taxon>
        <taxon>Pentapetalae</taxon>
        <taxon>asterids</taxon>
        <taxon>Ericales</taxon>
        <taxon>Ericaceae</taxon>
        <taxon>Ericoideae</taxon>
        <taxon>Rhodoreae</taxon>
        <taxon>Rhododendron</taxon>
    </lineage>
</organism>
<name>A0A834L7M9_RHOSS</name>
<dbReference type="EMBL" id="WJXA01000013">
    <property type="protein sequence ID" value="KAF7120583.1"/>
    <property type="molecule type" value="Genomic_DNA"/>
</dbReference>
<gene>
    <name evidence="1" type="ORF">RHSIM_Rhsim13G0131800</name>
</gene>
<dbReference type="OrthoDB" id="190846at2759"/>
<evidence type="ECO:0000313" key="1">
    <source>
        <dbReference type="EMBL" id="KAF7120583.1"/>
    </source>
</evidence>
<protein>
    <submittedName>
        <fullName evidence="1">Uncharacterized protein</fullName>
    </submittedName>
</protein>
<dbReference type="Gene3D" id="3.40.50.1820">
    <property type="entry name" value="alpha/beta hydrolase"/>
    <property type="match status" value="1"/>
</dbReference>
<dbReference type="PANTHER" id="PTHR11440">
    <property type="entry name" value="LECITHIN-CHOLESTEROL ACYLTRANSFERASE-RELATED"/>
    <property type="match status" value="1"/>
</dbReference>
<dbReference type="AlphaFoldDB" id="A0A834L7M9"/>
<comment type="caution">
    <text evidence="1">The sequence shown here is derived from an EMBL/GenBank/DDBJ whole genome shotgun (WGS) entry which is preliminary data.</text>
</comment>